<reference evidence="1" key="1">
    <citation type="submission" date="2020-05" db="EMBL/GenBank/DDBJ databases">
        <authorList>
            <person name="Chiriac C."/>
            <person name="Salcher M."/>
            <person name="Ghai R."/>
            <person name="Kavagutti S V."/>
        </authorList>
    </citation>
    <scope>NUCLEOTIDE SEQUENCE</scope>
</reference>
<dbReference type="EMBL" id="LR797414">
    <property type="protein sequence ID" value="CAB4214243.1"/>
    <property type="molecule type" value="Genomic_DNA"/>
</dbReference>
<protein>
    <submittedName>
        <fullName evidence="1">Uncharacterized protein</fullName>
    </submittedName>
</protein>
<accession>A0A6J5SIZ5</accession>
<organism evidence="1">
    <name type="scientific">uncultured Caudovirales phage</name>
    <dbReference type="NCBI Taxonomy" id="2100421"/>
    <lineage>
        <taxon>Viruses</taxon>
        <taxon>Duplodnaviria</taxon>
        <taxon>Heunggongvirae</taxon>
        <taxon>Uroviricota</taxon>
        <taxon>Caudoviricetes</taxon>
        <taxon>Peduoviridae</taxon>
        <taxon>Maltschvirus</taxon>
        <taxon>Maltschvirus maltsch</taxon>
    </lineage>
</organism>
<name>A0A6J5SIZ5_9CAUD</name>
<sequence>MSLLHHEEYQDALADWTEAKDKETHYNQMRLNAEKKILAIKEVAEEVSAKNSGTIHFQGGLIVKTGLIDTWDNDFLNMSELVFNSMLIDFPFKRTWKPNNPEIKRIREDEPALYQDYILPALTVKAMKPGFSIKGFK</sequence>
<proteinExistence type="predicted"/>
<gene>
    <name evidence="1" type="ORF">UFOVP1454_29</name>
</gene>
<evidence type="ECO:0000313" key="1">
    <source>
        <dbReference type="EMBL" id="CAB4214243.1"/>
    </source>
</evidence>